<organism evidence="1 2">
    <name type="scientific">Achlya hypogyna</name>
    <name type="common">Oomycete</name>
    <name type="synonym">Protoachlya hypogyna</name>
    <dbReference type="NCBI Taxonomy" id="1202772"/>
    <lineage>
        <taxon>Eukaryota</taxon>
        <taxon>Sar</taxon>
        <taxon>Stramenopiles</taxon>
        <taxon>Oomycota</taxon>
        <taxon>Saprolegniomycetes</taxon>
        <taxon>Saprolegniales</taxon>
        <taxon>Achlyaceae</taxon>
        <taxon>Achlya</taxon>
    </lineage>
</organism>
<gene>
    <name evidence="1" type="ORF">ACHHYP_17149</name>
</gene>
<dbReference type="OrthoDB" id="66168at2759"/>
<evidence type="ECO:0000313" key="1">
    <source>
        <dbReference type="EMBL" id="OQR80789.1"/>
    </source>
</evidence>
<protein>
    <submittedName>
        <fullName evidence="1">Uncharacterized protein</fullName>
    </submittedName>
</protein>
<dbReference type="Proteomes" id="UP000243579">
    <property type="component" value="Unassembled WGS sequence"/>
</dbReference>
<accession>A0A1V9Y506</accession>
<dbReference type="AlphaFoldDB" id="A0A1V9Y506"/>
<reference evidence="1 2" key="1">
    <citation type="journal article" date="2014" name="Genome Biol. Evol.">
        <title>The secreted proteins of Achlya hypogyna and Thraustotheca clavata identify the ancestral oomycete secretome and reveal gene acquisitions by horizontal gene transfer.</title>
        <authorList>
            <person name="Misner I."/>
            <person name="Blouin N."/>
            <person name="Leonard G."/>
            <person name="Richards T.A."/>
            <person name="Lane C.E."/>
        </authorList>
    </citation>
    <scope>NUCLEOTIDE SEQUENCE [LARGE SCALE GENOMIC DNA]</scope>
    <source>
        <strain evidence="1 2">ATCC 48635</strain>
    </source>
</reference>
<proteinExistence type="predicted"/>
<evidence type="ECO:0000313" key="2">
    <source>
        <dbReference type="Proteomes" id="UP000243579"/>
    </source>
</evidence>
<dbReference type="EMBL" id="JNBR01002870">
    <property type="protein sequence ID" value="OQR80789.1"/>
    <property type="molecule type" value="Genomic_DNA"/>
</dbReference>
<name>A0A1V9Y506_ACHHY</name>
<sequence length="172" mass="18862">MEEPEADERVLHVQHVLATKKAHELGQIEARAALRMRGAAIVYQHTVDAATAHCDSQVHTLRAQMLEDLTAELKMLKENRDGVSLQRKGLSRAARGSRHAADDTIEPLKTPSTELQAMLTASRLAPSSRHKAQGLQRYTSAQAFKTAPAPAFLNDDLAEIAIAVVSKRQRLA</sequence>
<keyword evidence="2" id="KW-1185">Reference proteome</keyword>
<comment type="caution">
    <text evidence="1">The sequence shown here is derived from an EMBL/GenBank/DDBJ whole genome shotgun (WGS) entry which is preliminary data.</text>
</comment>